<sequence>MPLDDLFVVDLSSGIPGAYCTKVLADAGADVVKVESPSGDPLRRWSAGAAIDPDDDGALFQFLSGGKRSMVLDVANASDLALTYDLVRRADAVIWSAGSPLAEHPSLRPDALRRLAPDASIAAITAFGLEGPWADGPATEFTLQAWAGGMGLRGSPDRPPVSIGGRIGDWVSGMFAALGVLTSRHRAARDIGLGPVGELLDISMLESHMLTQTMYPATHLSIAGHGLRSQRTLNFPGIERSRDGWVGFMVVTGQQWLDFCAMVGRPDWMDDPTLIVFANRLGRRAELGPRIAQWMGERTTAEIVEIASAMRIPVAEIGNGRDVAQLDQFAANHWYVRNPRGGFLQPDVPYTLSNGAGRRPPAPAPLLGEHTADLLATLTSEPTASPHDAPVNGAAIERDLPFAGMRVADFTGFWAGPIIGHFLAMHGATVIHVESAQRPDGMRSRSVRPMTEDQWWEWGCGFHGPNTGKLGLTLDLQSDEGRRVALDLVRECDVVIENYTPRVMDSWGLGYEQLKAVRPDVIMVRAPGFGLSGPWRDRPGFAQTMEQVSGLAWLTGYPDDVVQVPNGPCDPIAGTHATIALMLALAHRRRTGTGMLVESPMVGAALNVAAEQVVEFSAYGNLLERTGNRGSRAAPQNAYLTSHDDRWVAIAIETDAQWAGLRAALGDPEWARRADYSTASGRRAAHDEIDRHLAEWCSTRSPDDVVEPLWSHDVPVAKVLLDVETASIPQLRARRYYETVEHPLTGVNTHGGYPVRFSLGPQQRHRLPPPMLGQHNHLVLSTILGLTDAEIAGLADRGVIGTRPLSG</sequence>
<dbReference type="EMBL" id="CAESGF010000048">
    <property type="protein sequence ID" value="CAB4365784.1"/>
    <property type="molecule type" value="Genomic_DNA"/>
</dbReference>
<accession>A0A6J6YI93</accession>
<dbReference type="AlphaFoldDB" id="A0A6J6YI93"/>
<evidence type="ECO:0000313" key="3">
    <source>
        <dbReference type="EMBL" id="CAB4809191.1"/>
    </source>
</evidence>
<dbReference type="Gene3D" id="3.40.50.10540">
    <property type="entry name" value="Crotonobetainyl-coa:carnitine coa-transferase, domain 1"/>
    <property type="match status" value="2"/>
</dbReference>
<proteinExistence type="predicted"/>
<dbReference type="InterPro" id="IPR003673">
    <property type="entry name" value="CoA-Trfase_fam_III"/>
</dbReference>
<dbReference type="PANTHER" id="PTHR48207">
    <property type="entry name" value="SUCCINATE--HYDROXYMETHYLGLUTARATE COA-TRANSFERASE"/>
    <property type="match status" value="1"/>
</dbReference>
<dbReference type="GO" id="GO:0008410">
    <property type="term" value="F:CoA-transferase activity"/>
    <property type="evidence" value="ECO:0007669"/>
    <property type="project" value="TreeGrafter"/>
</dbReference>
<dbReference type="SUPFAM" id="SSF89796">
    <property type="entry name" value="CoA-transferase family III (CaiB/BaiF)"/>
    <property type="match status" value="2"/>
</dbReference>
<dbReference type="InterPro" id="IPR044855">
    <property type="entry name" value="CoA-Trfase_III_dom3_sf"/>
</dbReference>
<dbReference type="InterPro" id="IPR023606">
    <property type="entry name" value="CoA-Trfase_III_dom_1_sf"/>
</dbReference>
<dbReference type="Pfam" id="PF02515">
    <property type="entry name" value="CoA_transf_3"/>
    <property type="match status" value="2"/>
</dbReference>
<reference evidence="3" key="1">
    <citation type="submission" date="2020-05" db="EMBL/GenBank/DDBJ databases">
        <authorList>
            <person name="Chiriac C."/>
            <person name="Salcher M."/>
            <person name="Ghai R."/>
            <person name="Kavagutti S V."/>
        </authorList>
    </citation>
    <scope>NUCLEOTIDE SEQUENCE</scope>
</reference>
<dbReference type="EMBL" id="CAFAAV010000032">
    <property type="protein sequence ID" value="CAB4809191.1"/>
    <property type="molecule type" value="Genomic_DNA"/>
</dbReference>
<name>A0A6J6YI93_9ZZZZ</name>
<evidence type="ECO:0000256" key="1">
    <source>
        <dbReference type="ARBA" id="ARBA00022679"/>
    </source>
</evidence>
<dbReference type="InterPro" id="IPR050483">
    <property type="entry name" value="CoA-transferase_III_domain"/>
</dbReference>
<dbReference type="Gene3D" id="3.30.1540.10">
    <property type="entry name" value="formyl-coa transferase, domain 3"/>
    <property type="match status" value="2"/>
</dbReference>
<evidence type="ECO:0000313" key="2">
    <source>
        <dbReference type="EMBL" id="CAB4365784.1"/>
    </source>
</evidence>
<dbReference type="PANTHER" id="PTHR48207:SF3">
    <property type="entry name" value="SUCCINATE--HYDROXYMETHYLGLUTARATE COA-TRANSFERASE"/>
    <property type="match status" value="1"/>
</dbReference>
<organism evidence="3">
    <name type="scientific">freshwater metagenome</name>
    <dbReference type="NCBI Taxonomy" id="449393"/>
    <lineage>
        <taxon>unclassified sequences</taxon>
        <taxon>metagenomes</taxon>
        <taxon>ecological metagenomes</taxon>
    </lineage>
</organism>
<protein>
    <submittedName>
        <fullName evidence="3">Unannotated protein</fullName>
    </submittedName>
</protein>
<gene>
    <name evidence="3" type="ORF">UFOPK3099_00615</name>
    <name evidence="2" type="ORF">UFOPK4189_03525</name>
</gene>
<keyword evidence="1" id="KW-0808">Transferase</keyword>